<keyword evidence="3" id="KW-1185">Reference proteome</keyword>
<keyword evidence="1" id="KW-0175">Coiled coil</keyword>
<dbReference type="AlphaFoldDB" id="A0AAU9JI39"/>
<feature type="coiled-coil region" evidence="1">
    <location>
        <begin position="183"/>
        <end position="239"/>
    </location>
</feature>
<dbReference type="EMBL" id="CAJZBQ010000039">
    <property type="protein sequence ID" value="CAG9325930.1"/>
    <property type="molecule type" value="Genomic_DNA"/>
</dbReference>
<evidence type="ECO:0000313" key="2">
    <source>
        <dbReference type="EMBL" id="CAG9325930.1"/>
    </source>
</evidence>
<evidence type="ECO:0000313" key="3">
    <source>
        <dbReference type="Proteomes" id="UP001162131"/>
    </source>
</evidence>
<proteinExistence type="predicted"/>
<dbReference type="PANTHER" id="PTHR47026:SF2">
    <property type="entry name" value="FLAGELLAR ASSOCIATED PROTEIN"/>
    <property type="match status" value="1"/>
</dbReference>
<feature type="coiled-coil region" evidence="1">
    <location>
        <begin position="101"/>
        <end position="132"/>
    </location>
</feature>
<name>A0AAU9JI39_9CILI</name>
<dbReference type="Proteomes" id="UP001162131">
    <property type="component" value="Unassembled WGS sequence"/>
</dbReference>
<accession>A0AAU9JI39</accession>
<protein>
    <submittedName>
        <fullName evidence="2">Uncharacterized protein</fullName>
    </submittedName>
</protein>
<organism evidence="2 3">
    <name type="scientific">Blepharisma stoltei</name>
    <dbReference type="NCBI Taxonomy" id="1481888"/>
    <lineage>
        <taxon>Eukaryota</taxon>
        <taxon>Sar</taxon>
        <taxon>Alveolata</taxon>
        <taxon>Ciliophora</taxon>
        <taxon>Postciliodesmatophora</taxon>
        <taxon>Heterotrichea</taxon>
        <taxon>Heterotrichida</taxon>
        <taxon>Blepharismidae</taxon>
        <taxon>Blepharisma</taxon>
    </lineage>
</organism>
<reference evidence="2" key="1">
    <citation type="submission" date="2021-09" db="EMBL/GenBank/DDBJ databases">
        <authorList>
            <consortium name="AG Swart"/>
            <person name="Singh M."/>
            <person name="Singh A."/>
            <person name="Seah K."/>
            <person name="Emmerich C."/>
        </authorList>
    </citation>
    <scope>NUCLEOTIDE SEQUENCE</scope>
    <source>
        <strain evidence="2">ATCC30299</strain>
    </source>
</reference>
<comment type="caution">
    <text evidence="2">The sequence shown here is derived from an EMBL/GenBank/DDBJ whole genome shotgun (WGS) entry which is preliminary data.</text>
</comment>
<gene>
    <name evidence="2" type="ORF">BSTOLATCC_MIC39712</name>
</gene>
<evidence type="ECO:0000256" key="1">
    <source>
        <dbReference type="SAM" id="Coils"/>
    </source>
</evidence>
<dbReference type="PANTHER" id="PTHR47026">
    <property type="entry name" value="PIGMENTOSA GTPASE REGULATOR-LIKE PROTEIN, PUTATIVE-RELATED"/>
    <property type="match status" value="1"/>
</dbReference>
<sequence length="269" mass="32080">MDPEDPISIFADMKLNSDDFFQILETHRKSCQREGRYDEAELTRLRILELRAHEEKAKKDYLQAKHQAEKAGLVEAHKMEIEKLNEIWETDLMPRFEDSVRSAVIELRDKHRREMEELRDRKEREIEKIKQHPPSEILNLRKRVDSLASAGEYMAAKKIKMNLIEAESGWQGKIDGKLKDKWAENIEKLIEKQEKELNSLLDKLEKQRQLKKAQWDKEIEILKKRYNNVRNDLINQQKIEKQKLVKEFSVKRQAMESITKKPKKPANLR</sequence>